<sequence length="451" mass="50151">MKVTFFGAAHQVTGSCHLIETKTKRILFDCGMFQGGNYNEGRNADAFPFDPSELDAVFVSHAHADHSGRVPKLIRDGYAGAVYMTKGTRELAKIIWDDSLSIMRYDNEKFQRPILFDEHDIDEAYGCCDGVDYHQKIDLGDGVTALFKDAGHIFGSSFIELHADGKTLAYSGDLGNKNAPIVRPTEMLGEIDVLLIESTYGDRLHEPEGHRKQLLLDIVKKGIANGGVIMMPAFSIERTQEILYDLDQLKEHDKTLPNLPIYLDSPMAIKAGKVYKEFPEYYDEEAAQQYKMGDDFLHFDGLEVTPSREDSKRINHSPNPKMIIAGAGMMNGGRILHHAKRYLPDPASLLVLVGYQAQGTLGRRLYEGAEEVEIHGDRIPVRATVTAIGALSAHADQDKLVDWVRSAKKTPAKVYCVHGEPHASTELAHRLKKEISGLEAFVPEEGETVEI</sequence>
<dbReference type="GO" id="GO:0004521">
    <property type="term" value="F:RNA endonuclease activity"/>
    <property type="evidence" value="ECO:0007669"/>
    <property type="project" value="TreeGrafter"/>
</dbReference>
<protein>
    <submittedName>
        <fullName evidence="4">MBL fold hydrolase</fullName>
    </submittedName>
</protein>
<dbReference type="Gene3D" id="3.60.15.10">
    <property type="entry name" value="Ribonuclease Z/Hydroxyacylglutathione hydrolase-like"/>
    <property type="match status" value="1"/>
</dbReference>
<dbReference type="SUPFAM" id="SSF56281">
    <property type="entry name" value="Metallo-hydrolase/oxidoreductase"/>
    <property type="match status" value="1"/>
</dbReference>
<name>A0A2H0TQD2_9BACT</name>
<dbReference type="GO" id="GO:0016787">
    <property type="term" value="F:hydrolase activity"/>
    <property type="evidence" value="ECO:0007669"/>
    <property type="project" value="UniProtKB-KW"/>
</dbReference>
<dbReference type="InterPro" id="IPR022712">
    <property type="entry name" value="Beta_Casp"/>
</dbReference>
<keyword evidence="1 4" id="KW-0378">Hydrolase</keyword>
<dbReference type="Proteomes" id="UP000230154">
    <property type="component" value="Unassembled WGS sequence"/>
</dbReference>
<organism evidence="4 5">
    <name type="scientific">Candidatus Magasanikbacteria bacterium CG10_big_fil_rev_8_21_14_0_10_47_10</name>
    <dbReference type="NCBI Taxonomy" id="1974652"/>
    <lineage>
        <taxon>Bacteria</taxon>
        <taxon>Candidatus Magasanikiibacteriota</taxon>
    </lineage>
</organism>
<proteinExistence type="predicted"/>
<dbReference type="InterPro" id="IPR050698">
    <property type="entry name" value="MBL"/>
</dbReference>
<gene>
    <name evidence="4" type="ORF">COU35_02785</name>
</gene>
<dbReference type="CDD" id="cd16295">
    <property type="entry name" value="TTHA0252-CPSF-like_MBL-fold"/>
    <property type="match status" value="1"/>
</dbReference>
<dbReference type="AlphaFoldDB" id="A0A2H0TQD2"/>
<dbReference type="SMART" id="SM00849">
    <property type="entry name" value="Lactamase_B"/>
    <property type="match status" value="1"/>
</dbReference>
<evidence type="ECO:0000256" key="1">
    <source>
        <dbReference type="ARBA" id="ARBA00022801"/>
    </source>
</evidence>
<dbReference type="InterPro" id="IPR036866">
    <property type="entry name" value="RibonucZ/Hydroxyglut_hydro"/>
</dbReference>
<feature type="domain" description="Metallo-beta-lactamase" evidence="2">
    <location>
        <begin position="13"/>
        <end position="223"/>
    </location>
</feature>
<evidence type="ECO:0000313" key="4">
    <source>
        <dbReference type="EMBL" id="PIR74352.1"/>
    </source>
</evidence>
<feature type="domain" description="Beta-Casp" evidence="3">
    <location>
        <begin position="239"/>
        <end position="365"/>
    </location>
</feature>
<dbReference type="InterPro" id="IPR011108">
    <property type="entry name" value="RMMBL"/>
</dbReference>
<dbReference type="InterPro" id="IPR001279">
    <property type="entry name" value="Metallo-B-lactamas"/>
</dbReference>
<dbReference type="SMART" id="SM01027">
    <property type="entry name" value="Beta-Casp"/>
    <property type="match status" value="1"/>
</dbReference>
<dbReference type="PANTHER" id="PTHR11203:SF37">
    <property type="entry name" value="INTEGRATOR COMPLEX SUBUNIT 11"/>
    <property type="match status" value="1"/>
</dbReference>
<accession>A0A2H0TQD2</accession>
<comment type="caution">
    <text evidence="4">The sequence shown here is derived from an EMBL/GenBank/DDBJ whole genome shotgun (WGS) entry which is preliminary data.</text>
</comment>
<dbReference type="PROSITE" id="PS51257">
    <property type="entry name" value="PROKAR_LIPOPROTEIN"/>
    <property type="match status" value="1"/>
</dbReference>
<evidence type="ECO:0000259" key="3">
    <source>
        <dbReference type="SMART" id="SM01027"/>
    </source>
</evidence>
<reference evidence="5" key="1">
    <citation type="submission" date="2017-09" db="EMBL/GenBank/DDBJ databases">
        <title>Depth-based differentiation of microbial function through sediment-hosted aquifers and enrichment of novel symbionts in the deep terrestrial subsurface.</title>
        <authorList>
            <person name="Probst A.J."/>
            <person name="Ladd B."/>
            <person name="Jarett J.K."/>
            <person name="Geller-Mcgrath D.E."/>
            <person name="Sieber C.M.K."/>
            <person name="Emerson J.B."/>
            <person name="Anantharaman K."/>
            <person name="Thomas B.C."/>
            <person name="Malmstrom R."/>
            <person name="Stieglmeier M."/>
            <person name="Klingl A."/>
            <person name="Woyke T."/>
            <person name="Ryan C.M."/>
            <person name="Banfield J.F."/>
        </authorList>
    </citation>
    <scope>NUCLEOTIDE SEQUENCE [LARGE SCALE GENOMIC DNA]</scope>
</reference>
<dbReference type="Pfam" id="PF10996">
    <property type="entry name" value="Beta-Casp"/>
    <property type="match status" value="1"/>
</dbReference>
<dbReference type="Pfam" id="PF00753">
    <property type="entry name" value="Lactamase_B"/>
    <property type="match status" value="1"/>
</dbReference>
<dbReference type="Gene3D" id="3.40.50.10890">
    <property type="match status" value="1"/>
</dbReference>
<dbReference type="PANTHER" id="PTHR11203">
    <property type="entry name" value="CLEAVAGE AND POLYADENYLATION SPECIFICITY FACTOR FAMILY MEMBER"/>
    <property type="match status" value="1"/>
</dbReference>
<evidence type="ECO:0000259" key="2">
    <source>
        <dbReference type="SMART" id="SM00849"/>
    </source>
</evidence>
<dbReference type="EMBL" id="PFCB01000022">
    <property type="protein sequence ID" value="PIR74352.1"/>
    <property type="molecule type" value="Genomic_DNA"/>
</dbReference>
<evidence type="ECO:0000313" key="5">
    <source>
        <dbReference type="Proteomes" id="UP000230154"/>
    </source>
</evidence>
<dbReference type="Pfam" id="PF07521">
    <property type="entry name" value="RMMBL"/>
    <property type="match status" value="1"/>
</dbReference>